<dbReference type="RefSeq" id="WP_248653063.1">
    <property type="nucleotide sequence ID" value="NZ_CP096662.1"/>
</dbReference>
<name>A0A8U0I1E7_9EURY</name>
<dbReference type="EMBL" id="CP096662">
    <property type="protein sequence ID" value="UPV77037.1"/>
    <property type="molecule type" value="Genomic_DNA"/>
</dbReference>
<keyword evidence="1" id="KW-0472">Membrane</keyword>
<keyword evidence="2" id="KW-0614">Plasmid</keyword>
<dbReference type="GeneID" id="72187874"/>
<sequence length="45" mass="5013">MIPEFVISAVLGIVVFGGLAFHDVIVDRIATVNRDYELADFEDMN</sequence>
<keyword evidence="1" id="KW-0812">Transmembrane</keyword>
<keyword evidence="1" id="KW-1133">Transmembrane helix</keyword>
<evidence type="ECO:0000313" key="3">
    <source>
        <dbReference type="Proteomes" id="UP000830729"/>
    </source>
</evidence>
<geneLocation type="plasmid" evidence="2 3">
    <name>unnamed3</name>
</geneLocation>
<evidence type="ECO:0000313" key="2">
    <source>
        <dbReference type="EMBL" id="UPV77037.1"/>
    </source>
</evidence>
<accession>A0A8U0I1E7</accession>
<dbReference type="AlphaFoldDB" id="A0A8U0I1E7"/>
<keyword evidence="3" id="KW-1185">Reference proteome</keyword>
<dbReference type="Proteomes" id="UP000830729">
    <property type="component" value="Plasmid unnamed3"/>
</dbReference>
<feature type="transmembrane region" description="Helical" evidence="1">
    <location>
        <begin position="6"/>
        <end position="26"/>
    </location>
</feature>
<proteinExistence type="predicted"/>
<evidence type="ECO:0000256" key="1">
    <source>
        <dbReference type="SAM" id="Phobius"/>
    </source>
</evidence>
<gene>
    <name evidence="2" type="ORF">M0R89_21705</name>
</gene>
<dbReference type="KEGG" id="halx:M0R89_21705"/>
<organism evidence="2 3">
    <name type="scientific">Halorussus limi</name>
    <dbReference type="NCBI Taxonomy" id="2938695"/>
    <lineage>
        <taxon>Archaea</taxon>
        <taxon>Methanobacteriati</taxon>
        <taxon>Methanobacteriota</taxon>
        <taxon>Stenosarchaea group</taxon>
        <taxon>Halobacteria</taxon>
        <taxon>Halobacteriales</taxon>
        <taxon>Haladaptataceae</taxon>
        <taxon>Halorussus</taxon>
    </lineage>
</organism>
<reference evidence="2 3" key="1">
    <citation type="submission" date="2022-04" db="EMBL/GenBank/DDBJ databases">
        <title>Diverse halophilic archaea isolated from saline environments.</title>
        <authorList>
            <person name="Cui H.-L."/>
        </authorList>
    </citation>
    <scope>NUCLEOTIDE SEQUENCE [LARGE SCALE GENOMIC DNA]</scope>
    <source>
        <strain evidence="2 3">XZYJT49</strain>
        <plasmid evidence="2 3">unnamed3</plasmid>
    </source>
</reference>
<protein>
    <submittedName>
        <fullName evidence="2">Uncharacterized protein</fullName>
    </submittedName>
</protein>